<dbReference type="PANTHER" id="PTHR32305:SF15">
    <property type="entry name" value="PROTEIN RHSA-RELATED"/>
    <property type="match status" value="1"/>
</dbReference>
<dbReference type="Proteomes" id="UP000182761">
    <property type="component" value="Unassembled WGS sequence"/>
</dbReference>
<evidence type="ECO:0000313" key="2">
    <source>
        <dbReference type="Proteomes" id="UP000182761"/>
    </source>
</evidence>
<organism evidence="1 2">
    <name type="scientific">Apibacter mensalis</name>
    <dbReference type="NCBI Taxonomy" id="1586267"/>
    <lineage>
        <taxon>Bacteria</taxon>
        <taxon>Pseudomonadati</taxon>
        <taxon>Bacteroidota</taxon>
        <taxon>Flavobacteriia</taxon>
        <taxon>Flavobacteriales</taxon>
        <taxon>Weeksellaceae</taxon>
        <taxon>Apibacter</taxon>
    </lineage>
</organism>
<dbReference type="EMBL" id="FCOR01000027">
    <property type="protein sequence ID" value="CVK17229.1"/>
    <property type="molecule type" value="Genomic_DNA"/>
</dbReference>
<gene>
    <name evidence="1" type="ORF">Ga0061079_1272</name>
</gene>
<dbReference type="NCBIfam" id="TIGR03696">
    <property type="entry name" value="Rhs_assc_core"/>
    <property type="match status" value="1"/>
</dbReference>
<reference evidence="1 2" key="1">
    <citation type="submission" date="2016-01" db="EMBL/GenBank/DDBJ databases">
        <authorList>
            <person name="McClelland M."/>
            <person name="Jain A."/>
            <person name="Saraogi P."/>
            <person name="Mendelson R."/>
            <person name="Westerman R."/>
            <person name="SanMiguel P."/>
            <person name="Csonka L."/>
        </authorList>
    </citation>
    <scope>NUCLEOTIDE SEQUENCE [LARGE SCALE GENOMIC DNA]</scope>
    <source>
        <strain evidence="1 2">R-53146</strain>
    </source>
</reference>
<evidence type="ECO:0000313" key="1">
    <source>
        <dbReference type="EMBL" id="CVK17229.1"/>
    </source>
</evidence>
<dbReference type="STRING" id="1586267.GCA_001418685_02095"/>
<dbReference type="AlphaFoldDB" id="A0A0X3AQ18"/>
<dbReference type="InterPro" id="IPR050708">
    <property type="entry name" value="T6SS_VgrG/RHS"/>
</dbReference>
<sequence>MRSILATSQPVARESYITNLDGEIVQHVEYLPFGEVFIEERNNSWNTPYLFNGKELDEETGLYYYGARYYNPRESVWLSVDPLAELAPNMSPYRYAFNNPTNFVDPYGLFETRKEARQYRREHGIDGKIHKAKDGTFSIDDYRNSVSYSRSLDTNEVEQAILVVGNKKTNGNSTLSVIGQVNDIFDNIGGSLVNNSGKTRLGTNGKLYLETFKGRVFYGNQYVKTVPLLKYGKGITKVTGPIGHMINAGQIAYGMSQDNWAYGRNAQIATAGVAGGIVGSWAGATVGAEVGASVGVWFGGIGAVPGAIVGGFVGGVAGGFIGSELTEVVVEESLK</sequence>
<dbReference type="PANTHER" id="PTHR32305">
    <property type="match status" value="1"/>
</dbReference>
<dbReference type="Gene3D" id="2.180.10.10">
    <property type="entry name" value="RHS repeat-associated core"/>
    <property type="match status" value="1"/>
</dbReference>
<keyword evidence="2" id="KW-1185">Reference proteome</keyword>
<dbReference type="RefSeq" id="WP_055426384.1">
    <property type="nucleotide sequence ID" value="NZ_FCOR01000027.1"/>
</dbReference>
<accession>A0A0X3AQ18</accession>
<protein>
    <submittedName>
        <fullName evidence="1">RHS repeat-associated core domain-containing protein</fullName>
    </submittedName>
</protein>
<proteinExistence type="predicted"/>
<dbReference type="InterPro" id="IPR022385">
    <property type="entry name" value="Rhs_assc_core"/>
</dbReference>
<name>A0A0X3AQ18_9FLAO</name>